<keyword evidence="1" id="KW-0472">Membrane</keyword>
<keyword evidence="1" id="KW-0812">Transmembrane</keyword>
<dbReference type="EMBL" id="JAJNBZ010000032">
    <property type="protein sequence ID" value="MCE5172642.1"/>
    <property type="molecule type" value="Genomic_DNA"/>
</dbReference>
<dbReference type="Proteomes" id="UP001199916">
    <property type="component" value="Unassembled WGS sequence"/>
</dbReference>
<feature type="transmembrane region" description="Helical" evidence="1">
    <location>
        <begin position="87"/>
        <end position="106"/>
    </location>
</feature>
<comment type="caution">
    <text evidence="2">The sequence shown here is derived from an EMBL/GenBank/DDBJ whole genome shotgun (WGS) entry which is preliminary data.</text>
</comment>
<name>A0ABS8YQR1_9BACL</name>
<keyword evidence="3" id="KW-1185">Reference proteome</keyword>
<gene>
    <name evidence="2" type="ORF">LQV63_25560</name>
</gene>
<feature type="transmembrane region" description="Helical" evidence="1">
    <location>
        <begin position="12"/>
        <end position="31"/>
    </location>
</feature>
<organism evidence="2 3">
    <name type="scientific">Paenibacillus profundus</name>
    <dbReference type="NCBI Taxonomy" id="1173085"/>
    <lineage>
        <taxon>Bacteria</taxon>
        <taxon>Bacillati</taxon>
        <taxon>Bacillota</taxon>
        <taxon>Bacilli</taxon>
        <taxon>Bacillales</taxon>
        <taxon>Paenibacillaceae</taxon>
        <taxon>Paenibacillus</taxon>
    </lineage>
</organism>
<proteinExistence type="predicted"/>
<sequence>MLKKLLSRAAGGFAYGVLIGQVVQIIISLSLGEGKFMPVISDFRSLFESEITAVIAQMILTGIIGVAFATSSVVFDIAKWSLLKQYVVHFCITAIVWVPIVIICWMPKTYKSILILGVNFLGTYLITWFIQYTISKKDIQEINAAIKAEK</sequence>
<reference evidence="2 3" key="1">
    <citation type="submission" date="2021-11" db="EMBL/GenBank/DDBJ databases">
        <title>Draft genome sequence of Paenibacillus profundus YoMME, a new Gram-positive bacteria with exoelectrogenic properties.</title>
        <authorList>
            <person name="Hubenova Y."/>
            <person name="Hubenova E."/>
            <person name="Manasiev Y."/>
            <person name="Peykov S."/>
            <person name="Mitov M."/>
        </authorList>
    </citation>
    <scope>NUCLEOTIDE SEQUENCE [LARGE SCALE GENOMIC DNA]</scope>
    <source>
        <strain evidence="2 3">YoMME</strain>
    </source>
</reference>
<dbReference type="InterPro" id="IPR021560">
    <property type="entry name" value="DUF3021"/>
</dbReference>
<evidence type="ECO:0000256" key="1">
    <source>
        <dbReference type="SAM" id="Phobius"/>
    </source>
</evidence>
<evidence type="ECO:0000313" key="2">
    <source>
        <dbReference type="EMBL" id="MCE5172642.1"/>
    </source>
</evidence>
<feature type="transmembrane region" description="Helical" evidence="1">
    <location>
        <begin position="112"/>
        <end position="130"/>
    </location>
</feature>
<dbReference type="Pfam" id="PF11457">
    <property type="entry name" value="DUF3021"/>
    <property type="match status" value="1"/>
</dbReference>
<accession>A0ABS8YQR1</accession>
<protein>
    <submittedName>
        <fullName evidence="2">DUF3021 domain-containing protein</fullName>
    </submittedName>
</protein>
<evidence type="ECO:0000313" key="3">
    <source>
        <dbReference type="Proteomes" id="UP001199916"/>
    </source>
</evidence>
<keyword evidence="1" id="KW-1133">Transmembrane helix</keyword>
<feature type="transmembrane region" description="Helical" evidence="1">
    <location>
        <begin position="51"/>
        <end position="75"/>
    </location>
</feature>
<dbReference type="RefSeq" id="WP_233698730.1">
    <property type="nucleotide sequence ID" value="NZ_JAJNBZ010000032.1"/>
</dbReference>